<comment type="caution">
    <text evidence="2">The sequence shown here is derived from an EMBL/GenBank/DDBJ whole genome shotgun (WGS) entry which is preliminary data.</text>
</comment>
<evidence type="ECO:0000313" key="3">
    <source>
        <dbReference type="Proteomes" id="UP000324595"/>
    </source>
</evidence>
<dbReference type="InterPro" id="IPR035917">
    <property type="entry name" value="YjbQ-like_sf"/>
</dbReference>
<accession>A0A5D3YH06</accession>
<dbReference type="EMBL" id="VNHY01000003">
    <property type="protein sequence ID" value="TYP92567.1"/>
    <property type="molecule type" value="Genomic_DNA"/>
</dbReference>
<dbReference type="Proteomes" id="UP000324595">
    <property type="component" value="Unassembled WGS sequence"/>
</dbReference>
<name>A0A5D3YH06_9BACT</name>
<comment type="similarity">
    <text evidence="1">Belongs to the UPF0047 family.</text>
</comment>
<dbReference type="PIRSF" id="PIRSF004681">
    <property type="entry name" value="UCP004681"/>
    <property type="match status" value="1"/>
</dbReference>
<evidence type="ECO:0000313" key="2">
    <source>
        <dbReference type="EMBL" id="TYP92567.1"/>
    </source>
</evidence>
<dbReference type="Gene3D" id="2.60.120.460">
    <property type="entry name" value="YjbQ-like"/>
    <property type="match status" value="1"/>
</dbReference>
<dbReference type="AlphaFoldDB" id="A0A5D3YH06"/>
<dbReference type="Pfam" id="PF01894">
    <property type="entry name" value="YjbQ"/>
    <property type="match status" value="1"/>
</dbReference>
<gene>
    <name evidence="2" type="ORF">LX73_1929</name>
</gene>
<dbReference type="InterPro" id="IPR001602">
    <property type="entry name" value="UPF0047_YjbQ-like"/>
</dbReference>
<reference evidence="2 3" key="1">
    <citation type="submission" date="2019-07" db="EMBL/GenBank/DDBJ databases">
        <title>Genomic Encyclopedia of Archaeal and Bacterial Type Strains, Phase II (KMG-II): from individual species to whole genera.</title>
        <authorList>
            <person name="Goeker M."/>
        </authorList>
    </citation>
    <scope>NUCLEOTIDE SEQUENCE [LARGE SCALE GENOMIC DNA]</scope>
    <source>
        <strain evidence="2 3">DSM 21935</strain>
    </source>
</reference>
<dbReference type="SUPFAM" id="SSF111038">
    <property type="entry name" value="YjbQ-like"/>
    <property type="match status" value="1"/>
</dbReference>
<dbReference type="PANTHER" id="PTHR30615">
    <property type="entry name" value="UNCHARACTERIZED PROTEIN YJBQ-RELATED"/>
    <property type="match status" value="1"/>
</dbReference>
<sequence>MAMDITSKEITVEAEGFSDIKNITNEVQRFVAESKFREGIIHIFPIGSTASISTIEFEPALVQDMQDKLDEFASRDQTTRHGQTWGDDNGFSHMRATMMGPGITVPLHEGKPVLGTWQQIVIINHDNKPRERRIFLQVMGQ</sequence>
<proteinExistence type="inferred from homology"/>
<dbReference type="PANTHER" id="PTHR30615:SF8">
    <property type="entry name" value="UPF0047 PROTEIN C4A8.02C"/>
    <property type="match status" value="1"/>
</dbReference>
<keyword evidence="3" id="KW-1185">Reference proteome</keyword>
<evidence type="ECO:0000256" key="1">
    <source>
        <dbReference type="ARBA" id="ARBA00005534"/>
    </source>
</evidence>
<protein>
    <submittedName>
        <fullName evidence="2">Secondary thiamine-phosphate synthase enzyme</fullName>
    </submittedName>
</protein>
<dbReference type="NCBIfam" id="TIGR00149">
    <property type="entry name" value="TIGR00149_YjbQ"/>
    <property type="match status" value="1"/>
</dbReference>
<organism evidence="2 3">
    <name type="scientific">Fodinibius salinus</name>
    <dbReference type="NCBI Taxonomy" id="860790"/>
    <lineage>
        <taxon>Bacteria</taxon>
        <taxon>Pseudomonadati</taxon>
        <taxon>Balneolota</taxon>
        <taxon>Balneolia</taxon>
        <taxon>Balneolales</taxon>
        <taxon>Balneolaceae</taxon>
        <taxon>Fodinibius</taxon>
    </lineage>
</organism>